<feature type="transmembrane region" description="Helical" evidence="1">
    <location>
        <begin position="122"/>
        <end position="144"/>
    </location>
</feature>
<evidence type="ECO:0000313" key="2">
    <source>
        <dbReference type="EMBL" id="RDH43420.1"/>
    </source>
</evidence>
<dbReference type="EMBL" id="NDXW01000001">
    <property type="protein sequence ID" value="RDH43420.1"/>
    <property type="molecule type" value="Genomic_DNA"/>
</dbReference>
<dbReference type="RefSeq" id="WP_094786754.1">
    <property type="nucleotide sequence ID" value="NZ_NDXW01000001.1"/>
</dbReference>
<sequence>MTNIYKGPEAGIEKEEAEKLHFRSKTGWKVFFFIVLILEIISLLSLIFGESASLVNTLGEIVIYGLVLLGLYGFAFNKKILVRKFWFFMIFVVFLWDGYSMFYQYTELAKEQFLESVPYGAYFAIAIFAIFWLPFLIIQTIAFYKYSFRSPEIWNQ</sequence>
<organism evidence="2 3">
    <name type="scientific">Zooshikella ganghwensis</name>
    <dbReference type="NCBI Taxonomy" id="202772"/>
    <lineage>
        <taxon>Bacteria</taxon>
        <taxon>Pseudomonadati</taxon>
        <taxon>Pseudomonadota</taxon>
        <taxon>Gammaproteobacteria</taxon>
        <taxon>Oceanospirillales</taxon>
        <taxon>Zooshikellaceae</taxon>
        <taxon>Zooshikella</taxon>
    </lineage>
</organism>
<evidence type="ECO:0000256" key="1">
    <source>
        <dbReference type="SAM" id="Phobius"/>
    </source>
</evidence>
<feature type="transmembrane region" description="Helical" evidence="1">
    <location>
        <begin position="54"/>
        <end position="73"/>
    </location>
</feature>
<proteinExistence type="predicted"/>
<keyword evidence="3" id="KW-1185">Reference proteome</keyword>
<name>A0A4P9VMT1_9GAMM</name>
<feature type="transmembrane region" description="Helical" evidence="1">
    <location>
        <begin position="30"/>
        <end position="48"/>
    </location>
</feature>
<feature type="transmembrane region" description="Helical" evidence="1">
    <location>
        <begin position="85"/>
        <end position="102"/>
    </location>
</feature>
<reference evidence="2 3" key="1">
    <citation type="submission" date="2017-04" db="EMBL/GenBank/DDBJ databases">
        <title>Draft genome sequence of Zooshikella ganghwensis VG4 isolated from Red Sea sediments.</title>
        <authorList>
            <person name="Rehman Z."/>
            <person name="Alam I."/>
            <person name="Kamau A."/>
            <person name="Bajic V."/>
            <person name="Leiknes T."/>
        </authorList>
    </citation>
    <scope>NUCLEOTIDE SEQUENCE [LARGE SCALE GENOMIC DNA]</scope>
    <source>
        <strain evidence="2 3">VG4</strain>
    </source>
</reference>
<evidence type="ECO:0000313" key="3">
    <source>
        <dbReference type="Proteomes" id="UP000257039"/>
    </source>
</evidence>
<gene>
    <name evidence="2" type="ORF">B9G39_08190</name>
</gene>
<keyword evidence="1" id="KW-0812">Transmembrane</keyword>
<dbReference type="Proteomes" id="UP000257039">
    <property type="component" value="Unassembled WGS sequence"/>
</dbReference>
<evidence type="ECO:0008006" key="4">
    <source>
        <dbReference type="Google" id="ProtNLM"/>
    </source>
</evidence>
<comment type="caution">
    <text evidence="2">The sequence shown here is derived from an EMBL/GenBank/DDBJ whole genome shotgun (WGS) entry which is preliminary data.</text>
</comment>
<keyword evidence="1" id="KW-1133">Transmembrane helix</keyword>
<keyword evidence="1" id="KW-0472">Membrane</keyword>
<protein>
    <recommendedName>
        <fullName evidence="4">DUF2569 family protein</fullName>
    </recommendedName>
</protein>
<accession>A0A4P9VMT1</accession>
<dbReference type="AlphaFoldDB" id="A0A4P9VMT1"/>